<dbReference type="PANTHER" id="PTHR45431">
    <property type="entry name" value="RHODANESE-LIKE DOMAIN-CONTAINING PROTEIN 15, CHLOROPLASTIC"/>
    <property type="match status" value="1"/>
</dbReference>
<keyword evidence="3" id="KW-1185">Reference proteome</keyword>
<dbReference type="SUPFAM" id="SSF52821">
    <property type="entry name" value="Rhodanese/Cell cycle control phosphatase"/>
    <property type="match status" value="1"/>
</dbReference>
<dbReference type="Proteomes" id="UP000290889">
    <property type="component" value="Chromosome"/>
</dbReference>
<evidence type="ECO:0000313" key="2">
    <source>
        <dbReference type="EMBL" id="QBA65651.1"/>
    </source>
</evidence>
<dbReference type="CDD" id="cd00158">
    <property type="entry name" value="RHOD"/>
    <property type="match status" value="1"/>
</dbReference>
<feature type="domain" description="Rhodanese" evidence="1">
    <location>
        <begin position="30"/>
        <end position="116"/>
    </location>
</feature>
<dbReference type="PANTHER" id="PTHR45431:SF3">
    <property type="entry name" value="RHODANESE-LIKE DOMAIN-CONTAINING PROTEIN 15, CHLOROPLASTIC"/>
    <property type="match status" value="1"/>
</dbReference>
<sequence>MYLSLFVLLFLAGSCKDAHQLPINEFSQVDLQNYTLLDVRTPEEFEAGHLENAININWFDDDFTEQVAVLEKEKTVYVYCQKGGRSAKARAVLDSLGFKAIDLTGGYGAWMENPEN</sequence>
<dbReference type="PROSITE" id="PS50206">
    <property type="entry name" value="RHODANESE_3"/>
    <property type="match status" value="1"/>
</dbReference>
<dbReference type="OrthoDB" id="9808735at2"/>
<dbReference type="InterPro" id="IPR052367">
    <property type="entry name" value="Thiosulfate_ST/Rhodanese-like"/>
</dbReference>
<organism evidence="2 3">
    <name type="scientific">Muriicola soli</name>
    <dbReference type="NCBI Taxonomy" id="2507538"/>
    <lineage>
        <taxon>Bacteria</taxon>
        <taxon>Pseudomonadati</taxon>
        <taxon>Bacteroidota</taxon>
        <taxon>Flavobacteriia</taxon>
        <taxon>Flavobacteriales</taxon>
        <taxon>Flavobacteriaceae</taxon>
        <taxon>Muriicola</taxon>
    </lineage>
</organism>
<dbReference type="InterPro" id="IPR036873">
    <property type="entry name" value="Rhodanese-like_dom_sf"/>
</dbReference>
<name>A0A411EDF9_9FLAO</name>
<dbReference type="Pfam" id="PF00581">
    <property type="entry name" value="Rhodanese"/>
    <property type="match status" value="1"/>
</dbReference>
<dbReference type="EMBL" id="CP035544">
    <property type="protein sequence ID" value="QBA65651.1"/>
    <property type="molecule type" value="Genomic_DNA"/>
</dbReference>
<reference evidence="2 3" key="1">
    <citation type="submission" date="2019-01" db="EMBL/GenBank/DDBJ databases">
        <title>Muriicola soli sp. nov., isolated from soil.</title>
        <authorList>
            <person name="Kang H.J."/>
            <person name="Kim S.B."/>
        </authorList>
    </citation>
    <scope>NUCLEOTIDE SEQUENCE [LARGE SCALE GENOMIC DNA]</scope>
    <source>
        <strain evidence="2 3">MMS17-SY002</strain>
    </source>
</reference>
<dbReference type="Gene3D" id="3.40.250.10">
    <property type="entry name" value="Rhodanese-like domain"/>
    <property type="match status" value="1"/>
</dbReference>
<evidence type="ECO:0000313" key="3">
    <source>
        <dbReference type="Proteomes" id="UP000290889"/>
    </source>
</evidence>
<dbReference type="KEGG" id="mur:EQY75_10325"/>
<dbReference type="InterPro" id="IPR001763">
    <property type="entry name" value="Rhodanese-like_dom"/>
</dbReference>
<evidence type="ECO:0000259" key="1">
    <source>
        <dbReference type="PROSITE" id="PS50206"/>
    </source>
</evidence>
<proteinExistence type="predicted"/>
<gene>
    <name evidence="2" type="ORF">EQY75_10325</name>
</gene>
<protein>
    <submittedName>
        <fullName evidence="2">Rhodanese-like domain-containing protein</fullName>
    </submittedName>
</protein>
<dbReference type="SMART" id="SM00450">
    <property type="entry name" value="RHOD"/>
    <property type="match status" value="1"/>
</dbReference>
<dbReference type="AlphaFoldDB" id="A0A411EDF9"/>
<accession>A0A411EDF9</accession>